<sequence>MEAPTPTRRGARPALLLLLLCLLPLRVLGHPPIPGDDSIRARLKACLLAGDMACVVEQYLVLQDIGRVPGWLVSFQNAFALTNRKAGECERVARTVHDGLTRLGQRPEYVRFRVEGESGLLSFSDISTNGAVIKTYQVAITGNHLAVKLGDKVIDAYTGLAGLPLTEYMKRLGTSGMSQVLHEVVKAP</sequence>
<dbReference type="Proteomes" id="UP000182229">
    <property type="component" value="Unassembled WGS sequence"/>
</dbReference>
<dbReference type="EMBL" id="MPIN01000009">
    <property type="protein sequence ID" value="OJH36886.1"/>
    <property type="molecule type" value="Genomic_DNA"/>
</dbReference>
<proteinExistence type="predicted"/>
<reference evidence="1 2" key="2">
    <citation type="submission" date="2016-12" db="EMBL/GenBank/DDBJ databases">
        <title>Draft Genome Sequence of Cystobacter ferrugineus Strain Cbfe23.</title>
        <authorList>
            <person name="Akbar S."/>
            <person name="Dowd S.E."/>
            <person name="Stevens D.C."/>
        </authorList>
    </citation>
    <scope>NUCLEOTIDE SEQUENCE [LARGE SCALE GENOMIC DNA]</scope>
    <source>
        <strain evidence="1 2">Cbfe23</strain>
    </source>
</reference>
<comment type="caution">
    <text evidence="1">The sequence shown here is derived from an EMBL/GenBank/DDBJ whole genome shotgun (WGS) entry which is preliminary data.</text>
</comment>
<dbReference type="STRING" id="83449.BON30_30800"/>
<name>A0A1L9B3T2_9BACT</name>
<organism evidence="1 2">
    <name type="scientific">Cystobacter ferrugineus</name>
    <dbReference type="NCBI Taxonomy" id="83449"/>
    <lineage>
        <taxon>Bacteria</taxon>
        <taxon>Pseudomonadati</taxon>
        <taxon>Myxococcota</taxon>
        <taxon>Myxococcia</taxon>
        <taxon>Myxococcales</taxon>
        <taxon>Cystobacterineae</taxon>
        <taxon>Archangiaceae</taxon>
        <taxon>Cystobacter</taxon>
    </lineage>
</organism>
<dbReference type="AlphaFoldDB" id="A0A1L9B3T2"/>
<gene>
    <name evidence="1" type="ORF">BON30_30800</name>
</gene>
<keyword evidence="2" id="KW-1185">Reference proteome</keyword>
<reference evidence="2" key="1">
    <citation type="submission" date="2016-11" db="EMBL/GenBank/DDBJ databases">
        <authorList>
            <person name="Shukria A."/>
            <person name="Stevens D.C."/>
        </authorList>
    </citation>
    <scope>NUCLEOTIDE SEQUENCE [LARGE SCALE GENOMIC DNA]</scope>
    <source>
        <strain evidence="2">Cbfe23</strain>
    </source>
</reference>
<evidence type="ECO:0000313" key="2">
    <source>
        <dbReference type="Proteomes" id="UP000182229"/>
    </source>
</evidence>
<protein>
    <submittedName>
        <fullName evidence="1">Uncharacterized protein</fullName>
    </submittedName>
</protein>
<evidence type="ECO:0000313" key="1">
    <source>
        <dbReference type="EMBL" id="OJH36886.1"/>
    </source>
</evidence>
<accession>A0A1L9B3T2</accession>